<accession>A0A4W6F271</accession>
<dbReference type="Gene3D" id="3.30.200.20">
    <property type="entry name" value="Phosphorylase Kinase, domain 1"/>
    <property type="match status" value="1"/>
</dbReference>
<dbReference type="GeneTree" id="ENSGT00930000151054"/>
<evidence type="ECO:0000313" key="11">
    <source>
        <dbReference type="Proteomes" id="UP000314980"/>
    </source>
</evidence>
<feature type="compositionally biased region" description="Acidic residues" evidence="8">
    <location>
        <begin position="620"/>
        <end position="639"/>
    </location>
</feature>
<dbReference type="InterPro" id="IPR051177">
    <property type="entry name" value="CIK-Related_Protein"/>
</dbReference>
<evidence type="ECO:0000256" key="2">
    <source>
        <dbReference type="ARBA" id="ARBA00023054"/>
    </source>
</evidence>
<dbReference type="PROSITE" id="PS50077">
    <property type="entry name" value="HEAT_REPEAT"/>
    <property type="match status" value="1"/>
</dbReference>
<dbReference type="GO" id="GO:0005524">
    <property type="term" value="F:ATP binding"/>
    <property type="evidence" value="ECO:0007669"/>
    <property type="project" value="InterPro"/>
</dbReference>
<reference evidence="10" key="2">
    <citation type="submission" date="2025-08" db="UniProtKB">
        <authorList>
            <consortium name="Ensembl"/>
        </authorList>
    </citation>
    <scope>IDENTIFICATION</scope>
</reference>
<evidence type="ECO:0000256" key="4">
    <source>
        <dbReference type="ARBA" id="ARBA00040972"/>
    </source>
</evidence>
<evidence type="ECO:0000256" key="7">
    <source>
        <dbReference type="PROSITE-ProRule" id="PRU00103"/>
    </source>
</evidence>
<dbReference type="SUPFAM" id="SSF48371">
    <property type="entry name" value="ARM repeat"/>
    <property type="match status" value="1"/>
</dbReference>
<gene>
    <name evidence="10" type="primary">SCYL1</name>
</gene>
<dbReference type="FunFam" id="1.25.10.10:FF:000108">
    <property type="entry name" value="N-terminal kinase-like protein isoform X1"/>
    <property type="match status" value="1"/>
</dbReference>
<feature type="compositionally biased region" description="Basic and acidic residues" evidence="8">
    <location>
        <begin position="775"/>
        <end position="788"/>
    </location>
</feature>
<dbReference type="PANTHER" id="PTHR12984">
    <property type="entry name" value="SCY1-RELATED S/T PROTEIN KINASE-LIKE"/>
    <property type="match status" value="1"/>
</dbReference>
<feature type="region of interest" description="Disordered" evidence="8">
    <location>
        <begin position="582"/>
        <end position="709"/>
    </location>
</feature>
<comment type="function">
    <text evidence="6">Regulates COPI-mediated retrograde protein traffic at the interface between the Golgi apparatus and the endoplasmic reticulum. Involved in the maintenance of the Golgi apparatus morphology.</text>
</comment>
<dbReference type="InterPro" id="IPR021133">
    <property type="entry name" value="HEAT_type_2"/>
</dbReference>
<dbReference type="Proteomes" id="UP000314980">
    <property type="component" value="Unassembled WGS sequence"/>
</dbReference>
<feature type="compositionally biased region" description="Low complexity" evidence="8">
    <location>
        <begin position="585"/>
        <end position="611"/>
    </location>
</feature>
<dbReference type="Pfam" id="PF00069">
    <property type="entry name" value="Pkinase"/>
    <property type="match status" value="1"/>
</dbReference>
<feature type="region of interest" description="Disordered" evidence="8">
    <location>
        <begin position="722"/>
        <end position="801"/>
    </location>
</feature>
<evidence type="ECO:0000256" key="1">
    <source>
        <dbReference type="ARBA" id="ARBA00022737"/>
    </source>
</evidence>
<comment type="similarity">
    <text evidence="3">Belongs to the protein kinase superfamily.</text>
</comment>
<evidence type="ECO:0000256" key="3">
    <source>
        <dbReference type="ARBA" id="ARBA00038349"/>
    </source>
</evidence>
<protein>
    <recommendedName>
        <fullName evidence="4">N-terminal kinase-like protein</fullName>
    </recommendedName>
    <alternativeName>
        <fullName evidence="5">SCY1-like protein 1</fullName>
    </alternativeName>
</protein>
<keyword evidence="1" id="KW-0677">Repeat</keyword>
<feature type="compositionally biased region" description="Low complexity" evidence="8">
    <location>
        <begin position="645"/>
        <end position="663"/>
    </location>
</feature>
<sequence>MWSFFARDPVKDFAYEILPDTQEKSGIWTLHRGKRKTSGEPVSVFVYEVAQGTEQQTQLAKAAFKRMKTLRHPNILAYVDGLETEKSLYLVTEQVTPLAVHLKAQAEKGGAGELEISWGLHQIVKAVSFLVNDCHLLHNNLGVWAVFVDRAGEWKLGALDHVAPEQGDPSGIALPTPKAVYPDMEKYDPPEMSNSSGEKWAGEVWRLGCLIWEVFNGPLPRTSSLRSLGKIPKALVPHYCELVGANPRARPNPARFLQNCRAPGGFLSNSFVESNLFLEEIQIKEPAEKQQFFQDLSDNLDSFPEDFCKHKVLPQLLTAFEFGNAGAVVLTPLFKVGKFLSAEEYQQKIIPVIVKMFSSTDRAMRIRLLQQMEQFIQYLNEAAVNSQIFPHVVHGFTDTNPAIREQTVKSMLLLAPKLNETNLNQELMRHFARLQARDEQGPIRCNTTVCLGKIASYLNAGTRQRVLISAFSRATKDPFPASRSAGVLGFAATHNYYSITEIAARILPTLCAITVDPDKSVRDQAFKAIKSFLSKLETVSEDPTKLADIEKDVASCAQPAGASSGWAGWAVTGMSSLTSKLIRNAPGTEGGAAAEASGPTTTTTGATDAAPAPAPSLEVTDNDDEAVGDRWDDEEDWGSLEEGRSSSSMTVKKQSSDWSSSGWDADDSWSNEKEGQGQSSAGEEGWGNDWGEEETDTTLTNKTLPLPEGVRLASEYNWDSTSKGDFSSVFPSHQAGDGWGAEATGDWGTEESWESVDGSQGLSKAELSKKKREERRKELEAKRAERKAAKGPLKLGARKLD</sequence>
<feature type="compositionally biased region" description="Polar residues" evidence="8">
    <location>
        <begin position="722"/>
        <end position="731"/>
    </location>
</feature>
<feature type="compositionally biased region" description="Low complexity" evidence="8">
    <location>
        <begin position="676"/>
        <end position="689"/>
    </location>
</feature>
<organism evidence="10 11">
    <name type="scientific">Lates calcarifer</name>
    <name type="common">Barramundi</name>
    <name type="synonym">Holocentrus calcarifer</name>
    <dbReference type="NCBI Taxonomy" id="8187"/>
    <lineage>
        <taxon>Eukaryota</taxon>
        <taxon>Metazoa</taxon>
        <taxon>Chordata</taxon>
        <taxon>Craniata</taxon>
        <taxon>Vertebrata</taxon>
        <taxon>Euteleostomi</taxon>
        <taxon>Actinopterygii</taxon>
        <taxon>Neopterygii</taxon>
        <taxon>Teleostei</taxon>
        <taxon>Neoteleostei</taxon>
        <taxon>Acanthomorphata</taxon>
        <taxon>Carangaria</taxon>
        <taxon>Carangaria incertae sedis</taxon>
        <taxon>Centropomidae</taxon>
        <taxon>Lates</taxon>
    </lineage>
</organism>
<dbReference type="SUPFAM" id="SSF56112">
    <property type="entry name" value="Protein kinase-like (PK-like)"/>
    <property type="match status" value="1"/>
</dbReference>
<dbReference type="PROSITE" id="PS50011">
    <property type="entry name" value="PROTEIN_KINASE_DOM"/>
    <property type="match status" value="1"/>
</dbReference>
<reference evidence="11" key="1">
    <citation type="submission" date="2015-09" db="EMBL/GenBank/DDBJ databases">
        <authorList>
            <person name="Sai Rama Sridatta P."/>
        </authorList>
    </citation>
    <scope>NUCLEOTIDE SEQUENCE [LARGE SCALE GENOMIC DNA]</scope>
</reference>
<dbReference type="Ensembl" id="ENSLCAT00010044961.1">
    <property type="protein sequence ID" value="ENSLCAP00010043881.1"/>
    <property type="gene ID" value="ENSLCAG00010020422.1"/>
</dbReference>
<proteinExistence type="inferred from homology"/>
<keyword evidence="11" id="KW-1185">Reference proteome</keyword>
<dbReference type="GO" id="GO:0004672">
    <property type="term" value="F:protein kinase activity"/>
    <property type="evidence" value="ECO:0007669"/>
    <property type="project" value="InterPro"/>
</dbReference>
<evidence type="ECO:0000259" key="9">
    <source>
        <dbReference type="PROSITE" id="PS50011"/>
    </source>
</evidence>
<dbReference type="InterPro" id="IPR016024">
    <property type="entry name" value="ARM-type_fold"/>
</dbReference>
<reference evidence="10" key="3">
    <citation type="submission" date="2025-09" db="UniProtKB">
        <authorList>
            <consortium name="Ensembl"/>
        </authorList>
    </citation>
    <scope>IDENTIFICATION</scope>
</reference>
<name>A0A4W6F271_LATCA</name>
<evidence type="ECO:0000313" key="10">
    <source>
        <dbReference type="Ensembl" id="ENSLCAP00010043881.1"/>
    </source>
</evidence>
<evidence type="ECO:0000256" key="8">
    <source>
        <dbReference type="SAM" id="MobiDB-lite"/>
    </source>
</evidence>
<feature type="repeat" description="HEAT" evidence="7">
    <location>
        <begin position="388"/>
        <end position="426"/>
    </location>
</feature>
<feature type="domain" description="Protein kinase" evidence="9">
    <location>
        <begin position="16"/>
        <end position="313"/>
    </location>
</feature>
<dbReference type="InterPro" id="IPR011009">
    <property type="entry name" value="Kinase-like_dom_sf"/>
</dbReference>
<keyword evidence="2" id="KW-0175">Coiled coil</keyword>
<evidence type="ECO:0000256" key="6">
    <source>
        <dbReference type="ARBA" id="ARBA00056114"/>
    </source>
</evidence>
<dbReference type="InterPro" id="IPR000719">
    <property type="entry name" value="Prot_kinase_dom"/>
</dbReference>
<dbReference type="AlphaFoldDB" id="A0A4W6F271"/>
<evidence type="ECO:0000256" key="5">
    <source>
        <dbReference type="ARBA" id="ARBA00042347"/>
    </source>
</evidence>
<dbReference type="InterPro" id="IPR011989">
    <property type="entry name" value="ARM-like"/>
</dbReference>
<dbReference type="Gene3D" id="1.10.510.10">
    <property type="entry name" value="Transferase(Phosphotransferase) domain 1"/>
    <property type="match status" value="1"/>
</dbReference>
<dbReference type="Gene3D" id="1.25.10.10">
    <property type="entry name" value="Leucine-rich Repeat Variant"/>
    <property type="match status" value="1"/>
</dbReference>
<dbReference type="PANTHER" id="PTHR12984:SF3">
    <property type="entry name" value="N-TERMINAL KINASE-LIKE PROTEIN"/>
    <property type="match status" value="1"/>
</dbReference>